<dbReference type="AlphaFoldDB" id="A0A5N7BRY8"/>
<dbReference type="Gene3D" id="3.50.50.60">
    <property type="entry name" value="FAD/NAD(P)-binding domain"/>
    <property type="match status" value="2"/>
</dbReference>
<proteinExistence type="predicted"/>
<keyword evidence="2" id="KW-0274">FAD</keyword>
<dbReference type="GO" id="GO:0019622">
    <property type="term" value="P:3-(3-hydroxy)phenylpropionate catabolic process"/>
    <property type="evidence" value="ECO:0007669"/>
    <property type="project" value="TreeGrafter"/>
</dbReference>
<dbReference type="GO" id="GO:0008688">
    <property type="term" value="F:3-(3-hydroxyphenyl)propionate hydroxylase activity"/>
    <property type="evidence" value="ECO:0007669"/>
    <property type="project" value="TreeGrafter"/>
</dbReference>
<keyword evidence="1" id="KW-0285">Flavoprotein</keyword>
<dbReference type="InterPro" id="IPR002938">
    <property type="entry name" value="FAD-bd"/>
</dbReference>
<evidence type="ECO:0000256" key="1">
    <source>
        <dbReference type="ARBA" id="ARBA00022630"/>
    </source>
</evidence>
<organism evidence="5">
    <name type="scientific">Petromyces alliaceus</name>
    <name type="common">Aspergillus alliaceus</name>
    <dbReference type="NCBI Taxonomy" id="209559"/>
    <lineage>
        <taxon>Eukaryota</taxon>
        <taxon>Fungi</taxon>
        <taxon>Dikarya</taxon>
        <taxon>Ascomycota</taxon>
        <taxon>Pezizomycotina</taxon>
        <taxon>Eurotiomycetes</taxon>
        <taxon>Eurotiomycetidae</taxon>
        <taxon>Eurotiales</taxon>
        <taxon>Aspergillaceae</taxon>
        <taxon>Aspergillus</taxon>
        <taxon>Aspergillus subgen. Circumdati</taxon>
    </lineage>
</organism>
<keyword evidence="3" id="KW-0560">Oxidoreductase</keyword>
<dbReference type="PANTHER" id="PTHR43476:SF3">
    <property type="entry name" value="FAD-BINDING MONOOXYGENASE"/>
    <property type="match status" value="1"/>
</dbReference>
<dbReference type="PANTHER" id="PTHR43476">
    <property type="entry name" value="3-(3-HYDROXY-PHENYL)PROPIONATE/3-HYDROXYCINNAMIC ACID HYDROXYLASE"/>
    <property type="match status" value="1"/>
</dbReference>
<gene>
    <name evidence="5" type="ORF">BDV23DRAFT_176941</name>
</gene>
<protein>
    <recommendedName>
        <fullName evidence="4">FAD-binding domain-containing protein</fullName>
    </recommendedName>
</protein>
<evidence type="ECO:0000259" key="4">
    <source>
        <dbReference type="Pfam" id="PF01494"/>
    </source>
</evidence>
<evidence type="ECO:0000256" key="2">
    <source>
        <dbReference type="ARBA" id="ARBA00022827"/>
    </source>
</evidence>
<dbReference type="EMBL" id="ML735363">
    <property type="protein sequence ID" value="KAE8384594.1"/>
    <property type="molecule type" value="Genomic_DNA"/>
</dbReference>
<feature type="domain" description="FAD-binding" evidence="4">
    <location>
        <begin position="47"/>
        <end position="117"/>
    </location>
</feature>
<dbReference type="SUPFAM" id="SSF51905">
    <property type="entry name" value="FAD/NAD(P)-binding domain"/>
    <property type="match status" value="1"/>
</dbReference>
<reference evidence="5" key="1">
    <citation type="submission" date="2019-04" db="EMBL/GenBank/DDBJ databases">
        <title>Friends and foes A comparative genomics studyof 23 Aspergillus species from section Flavi.</title>
        <authorList>
            <consortium name="DOE Joint Genome Institute"/>
            <person name="Kjaerbolling I."/>
            <person name="Vesth T."/>
            <person name="Frisvad J.C."/>
            <person name="Nybo J.L."/>
            <person name="Theobald S."/>
            <person name="Kildgaard S."/>
            <person name="Isbrandt T."/>
            <person name="Kuo A."/>
            <person name="Sato A."/>
            <person name="Lyhne E.K."/>
            <person name="Kogle M.E."/>
            <person name="Wiebenga A."/>
            <person name="Kun R.S."/>
            <person name="Lubbers R.J."/>
            <person name="Makela M.R."/>
            <person name="Barry K."/>
            <person name="Chovatia M."/>
            <person name="Clum A."/>
            <person name="Daum C."/>
            <person name="Haridas S."/>
            <person name="He G."/>
            <person name="LaButti K."/>
            <person name="Lipzen A."/>
            <person name="Mondo S."/>
            <person name="Riley R."/>
            <person name="Salamov A."/>
            <person name="Simmons B.A."/>
            <person name="Magnuson J.K."/>
            <person name="Henrissat B."/>
            <person name="Mortensen U.H."/>
            <person name="Larsen T.O."/>
            <person name="Devries R.P."/>
            <person name="Grigoriev I.V."/>
            <person name="Machida M."/>
            <person name="Baker S.E."/>
            <person name="Andersen M.R."/>
        </authorList>
    </citation>
    <scope>NUCLEOTIDE SEQUENCE [LARGE SCALE GENOMIC DNA]</scope>
    <source>
        <strain evidence="5">IBT 14317</strain>
    </source>
</reference>
<sequence length="419" mass="47800">MENQDWEMTDVVICGCGPTEVMLLNYLSQMSISNVILEREADISTDPAQPKLEKSLRKRTSNTTFCDWKTKSTVFELREDGNWTYSKYHDAQGMERKIRARFPVGADGKTGFTRKIISGRKAYIWRRLLSTCLSHITLPTPESHPQFPLWKLGYTLEQVYDIFFPDEFRFLCEPPPPSRRVVLCGDAAHVFPPFGGQGSAFGFRDAVSLTWRPALLCRVSSNHAQNPRTISVRVVPERKQQLEKSLAVTILNDKFLKGSLKLPQVFCKDMSGKVSFTEDVIFRSEQNSLFRLFVYLRNDEELEPARNAMRVTQEISRGEFGVDNISFIVEQITCDEASDYKNLFQIASAEDFAQSPLCNGRPKPTYYEPFLVRKEVCAEYIIVRPDRFVFAACDGDQSLKVATNCMLDILYSSLESTTA</sequence>
<dbReference type="InterPro" id="IPR050631">
    <property type="entry name" value="PheA/TfdB_FAD_monoxygenase"/>
</dbReference>
<name>A0A5N7BRY8_PETAA</name>
<accession>A0A5N7BRY8</accession>
<dbReference type="OrthoDB" id="10016252at2759"/>
<dbReference type="Proteomes" id="UP000326877">
    <property type="component" value="Unassembled WGS sequence"/>
</dbReference>
<evidence type="ECO:0000256" key="3">
    <source>
        <dbReference type="ARBA" id="ARBA00023002"/>
    </source>
</evidence>
<evidence type="ECO:0000313" key="5">
    <source>
        <dbReference type="EMBL" id="KAE8384594.1"/>
    </source>
</evidence>
<dbReference type="Pfam" id="PF01494">
    <property type="entry name" value="FAD_binding_3"/>
    <property type="match status" value="2"/>
</dbReference>
<dbReference type="InterPro" id="IPR036188">
    <property type="entry name" value="FAD/NAD-bd_sf"/>
</dbReference>
<dbReference type="GO" id="GO:0071949">
    <property type="term" value="F:FAD binding"/>
    <property type="evidence" value="ECO:0007669"/>
    <property type="project" value="InterPro"/>
</dbReference>
<feature type="domain" description="FAD-binding" evidence="4">
    <location>
        <begin position="180"/>
        <end position="214"/>
    </location>
</feature>